<dbReference type="Proteomes" id="UP000250235">
    <property type="component" value="Unassembled WGS sequence"/>
</dbReference>
<dbReference type="AlphaFoldDB" id="A0A2Z7CY63"/>
<reference evidence="1 2" key="1">
    <citation type="journal article" date="2015" name="Proc. Natl. Acad. Sci. U.S.A.">
        <title>The resurrection genome of Boea hygrometrica: A blueprint for survival of dehydration.</title>
        <authorList>
            <person name="Xiao L."/>
            <person name="Yang G."/>
            <person name="Zhang L."/>
            <person name="Yang X."/>
            <person name="Zhao S."/>
            <person name="Ji Z."/>
            <person name="Zhou Q."/>
            <person name="Hu M."/>
            <person name="Wang Y."/>
            <person name="Chen M."/>
            <person name="Xu Y."/>
            <person name="Jin H."/>
            <person name="Xiao X."/>
            <person name="Hu G."/>
            <person name="Bao F."/>
            <person name="Hu Y."/>
            <person name="Wan P."/>
            <person name="Li L."/>
            <person name="Deng X."/>
            <person name="Kuang T."/>
            <person name="Xiang C."/>
            <person name="Zhu J.K."/>
            <person name="Oliver M.J."/>
            <person name="He Y."/>
        </authorList>
    </citation>
    <scope>NUCLEOTIDE SEQUENCE [LARGE SCALE GENOMIC DNA]</scope>
    <source>
        <strain evidence="2">cv. XS01</strain>
    </source>
</reference>
<accession>A0A2Z7CY63</accession>
<sequence length="103" mass="12050">MEQVNNQAKQWLLTKRIKRAGKSDQGRENLIKDLRIWMLMGNMMMKELASMNNVDVCDDMKIGGGMSIELQSNLERKYRQHLFGRADRLHEVCGRQDPRTERG</sequence>
<keyword evidence="2" id="KW-1185">Reference proteome</keyword>
<dbReference type="EMBL" id="KQ992973">
    <property type="protein sequence ID" value="KZV49796.1"/>
    <property type="molecule type" value="Genomic_DNA"/>
</dbReference>
<name>A0A2Z7CY63_9LAMI</name>
<protein>
    <submittedName>
        <fullName evidence="1">Uncharacterized protein</fullName>
    </submittedName>
</protein>
<gene>
    <name evidence="1" type="ORF">F511_20376</name>
</gene>
<evidence type="ECO:0000313" key="1">
    <source>
        <dbReference type="EMBL" id="KZV49796.1"/>
    </source>
</evidence>
<organism evidence="1 2">
    <name type="scientific">Dorcoceras hygrometricum</name>
    <dbReference type="NCBI Taxonomy" id="472368"/>
    <lineage>
        <taxon>Eukaryota</taxon>
        <taxon>Viridiplantae</taxon>
        <taxon>Streptophyta</taxon>
        <taxon>Embryophyta</taxon>
        <taxon>Tracheophyta</taxon>
        <taxon>Spermatophyta</taxon>
        <taxon>Magnoliopsida</taxon>
        <taxon>eudicotyledons</taxon>
        <taxon>Gunneridae</taxon>
        <taxon>Pentapetalae</taxon>
        <taxon>asterids</taxon>
        <taxon>lamiids</taxon>
        <taxon>Lamiales</taxon>
        <taxon>Gesneriaceae</taxon>
        <taxon>Didymocarpoideae</taxon>
        <taxon>Trichosporeae</taxon>
        <taxon>Loxocarpinae</taxon>
        <taxon>Dorcoceras</taxon>
    </lineage>
</organism>
<evidence type="ECO:0000313" key="2">
    <source>
        <dbReference type="Proteomes" id="UP000250235"/>
    </source>
</evidence>
<proteinExistence type="predicted"/>